<dbReference type="Gene3D" id="1.10.150.80">
    <property type="entry name" value="HRDC domain"/>
    <property type="match status" value="1"/>
</dbReference>
<dbReference type="GO" id="GO:0071039">
    <property type="term" value="P:nuclear polyadenylation-dependent CUT catabolic process"/>
    <property type="evidence" value="ECO:0007669"/>
    <property type="project" value="TreeGrafter"/>
</dbReference>
<dbReference type="InterPro" id="IPR044876">
    <property type="entry name" value="HRDC_dom_sf"/>
</dbReference>
<dbReference type="InterPro" id="IPR002121">
    <property type="entry name" value="HRDC_dom"/>
</dbReference>
<dbReference type="GO" id="GO:0000175">
    <property type="term" value="F:3'-5'-RNA exonuclease activity"/>
    <property type="evidence" value="ECO:0007669"/>
    <property type="project" value="InterPro"/>
</dbReference>
<evidence type="ECO:0000256" key="1">
    <source>
        <dbReference type="ARBA" id="ARBA00004123"/>
    </source>
</evidence>
<dbReference type="GO" id="GO:0071040">
    <property type="term" value="P:nuclear polyadenylation-dependent antisense transcript catabolic process"/>
    <property type="evidence" value="ECO:0007669"/>
    <property type="project" value="TreeGrafter"/>
</dbReference>
<dbReference type="GO" id="GO:0071038">
    <property type="term" value="P:TRAMP-dependent tRNA surveillance pathway"/>
    <property type="evidence" value="ECO:0007669"/>
    <property type="project" value="TreeGrafter"/>
</dbReference>
<keyword evidence="2" id="KW-0539">Nucleus</keyword>
<dbReference type="GO" id="GO:0071036">
    <property type="term" value="P:nuclear polyadenylation-dependent snoRNA catabolic process"/>
    <property type="evidence" value="ECO:0007669"/>
    <property type="project" value="TreeGrafter"/>
</dbReference>
<organism evidence="5 6">
    <name type="scientific">Henosepilachna vigintioctopunctata</name>
    <dbReference type="NCBI Taxonomy" id="420089"/>
    <lineage>
        <taxon>Eukaryota</taxon>
        <taxon>Metazoa</taxon>
        <taxon>Ecdysozoa</taxon>
        <taxon>Arthropoda</taxon>
        <taxon>Hexapoda</taxon>
        <taxon>Insecta</taxon>
        <taxon>Pterygota</taxon>
        <taxon>Neoptera</taxon>
        <taxon>Endopterygota</taxon>
        <taxon>Coleoptera</taxon>
        <taxon>Polyphaga</taxon>
        <taxon>Cucujiformia</taxon>
        <taxon>Coccinelloidea</taxon>
        <taxon>Coccinellidae</taxon>
        <taxon>Epilachninae</taxon>
        <taxon>Epilachnini</taxon>
        <taxon>Henosepilachna</taxon>
    </lineage>
</organism>
<evidence type="ECO:0000313" key="5">
    <source>
        <dbReference type="EMBL" id="KAK9883457.1"/>
    </source>
</evidence>
<dbReference type="Pfam" id="PF00570">
    <property type="entry name" value="HRDC"/>
    <property type="match status" value="1"/>
</dbReference>
<dbReference type="PANTHER" id="PTHR12124">
    <property type="entry name" value="POLYMYOSITIS/SCLERODERMA AUTOANTIGEN-RELATED"/>
    <property type="match status" value="1"/>
</dbReference>
<dbReference type="GO" id="GO:0000166">
    <property type="term" value="F:nucleotide binding"/>
    <property type="evidence" value="ECO:0007669"/>
    <property type="project" value="InterPro"/>
</dbReference>
<dbReference type="Gene3D" id="3.30.420.10">
    <property type="entry name" value="Ribonuclease H-like superfamily/Ribonuclease H"/>
    <property type="match status" value="1"/>
</dbReference>
<dbReference type="SUPFAM" id="SSF53098">
    <property type="entry name" value="Ribonuclease H-like"/>
    <property type="match status" value="1"/>
</dbReference>
<dbReference type="GO" id="GO:0005730">
    <property type="term" value="C:nucleolus"/>
    <property type="evidence" value="ECO:0007669"/>
    <property type="project" value="TreeGrafter"/>
</dbReference>
<dbReference type="GO" id="GO:0000467">
    <property type="term" value="P:exonucleolytic trimming to generate mature 3'-end of 5.8S rRNA from tricistronic rRNA transcript (SSU-rRNA, 5.8S rRNA, LSU-rRNA)"/>
    <property type="evidence" value="ECO:0007669"/>
    <property type="project" value="InterPro"/>
</dbReference>
<dbReference type="GO" id="GO:0071051">
    <property type="term" value="P:poly(A)-dependent snoRNA 3'-end processing"/>
    <property type="evidence" value="ECO:0007669"/>
    <property type="project" value="TreeGrafter"/>
</dbReference>
<gene>
    <name evidence="5" type="ORF">WA026_001635</name>
</gene>
<dbReference type="GO" id="GO:0071037">
    <property type="term" value="P:nuclear polyadenylation-dependent snRNA catabolic process"/>
    <property type="evidence" value="ECO:0007669"/>
    <property type="project" value="TreeGrafter"/>
</dbReference>
<dbReference type="InterPro" id="IPR036397">
    <property type="entry name" value="RNaseH_sf"/>
</dbReference>
<name>A0AAW1UTY9_9CUCU</name>
<comment type="caution">
    <text evidence="5">The sequence shown here is derived from an EMBL/GenBank/DDBJ whole genome shotgun (WGS) entry which is preliminary data.</text>
</comment>
<dbReference type="AlphaFoldDB" id="A0AAW1UTY9"/>
<dbReference type="GO" id="GO:0000176">
    <property type="term" value="C:nuclear exosome (RNase complex)"/>
    <property type="evidence" value="ECO:0007669"/>
    <property type="project" value="TreeGrafter"/>
</dbReference>
<dbReference type="InterPro" id="IPR002562">
    <property type="entry name" value="3'-5'_exonuclease_dom"/>
</dbReference>
<dbReference type="SUPFAM" id="SSF47819">
    <property type="entry name" value="HRDC-like"/>
    <property type="match status" value="1"/>
</dbReference>
<evidence type="ECO:0000256" key="2">
    <source>
        <dbReference type="ARBA" id="ARBA00023242"/>
    </source>
</evidence>
<evidence type="ECO:0000313" key="6">
    <source>
        <dbReference type="Proteomes" id="UP001431783"/>
    </source>
</evidence>
<reference evidence="5 6" key="1">
    <citation type="submission" date="2023-03" db="EMBL/GenBank/DDBJ databases">
        <title>Genome insight into feeding habits of ladybird beetles.</title>
        <authorList>
            <person name="Li H.-S."/>
            <person name="Huang Y.-H."/>
            <person name="Pang H."/>
        </authorList>
    </citation>
    <scope>NUCLEOTIDE SEQUENCE [LARGE SCALE GENOMIC DNA]</scope>
    <source>
        <strain evidence="5">SYSU_2023b</strain>
        <tissue evidence="5">Whole body</tissue>
    </source>
</reference>
<dbReference type="Pfam" id="PF01612">
    <property type="entry name" value="DNA_pol_A_exo1"/>
    <property type="match status" value="1"/>
</dbReference>
<feature type="region of interest" description="Disordered" evidence="3">
    <location>
        <begin position="123"/>
        <end position="149"/>
    </location>
</feature>
<dbReference type="Gene3D" id="1.10.150.50">
    <property type="entry name" value="Transcription Factor, Ets-1"/>
    <property type="match status" value="1"/>
</dbReference>
<keyword evidence="6" id="KW-1185">Reference proteome</keyword>
<dbReference type="GO" id="GO:0071035">
    <property type="term" value="P:nuclear polyadenylation-dependent rRNA catabolic process"/>
    <property type="evidence" value="ECO:0007669"/>
    <property type="project" value="TreeGrafter"/>
</dbReference>
<feature type="domain" description="HRDC" evidence="4">
    <location>
        <begin position="388"/>
        <end position="466"/>
    </location>
</feature>
<accession>A0AAW1UTY9</accession>
<dbReference type="EMBL" id="JARQZJ010000091">
    <property type="protein sequence ID" value="KAK9883457.1"/>
    <property type="molecule type" value="Genomic_DNA"/>
</dbReference>
<comment type="subcellular location">
    <subcellularLocation>
        <location evidence="1">Nucleus</location>
    </subcellularLocation>
</comment>
<dbReference type="InterPro" id="IPR012337">
    <property type="entry name" value="RNaseH-like_sf"/>
</dbReference>
<dbReference type="Proteomes" id="UP001431783">
    <property type="component" value="Unassembled WGS sequence"/>
</dbReference>
<protein>
    <recommendedName>
        <fullName evidence="4">HRDC domain-containing protein</fullName>
    </recommendedName>
</protein>
<sequence>MADLKVDVNDSHEVELELFDEPNVEYNEEGPVHDKLEQFLVENHLQDYLTLFREQEIDFDTLMLLTETDLKSLGLPLGPFRKLTIALQKKKTCIETDYSTNKADTSIKDTSDLNEEQNIKALDEVGYESDGHSAKSDNEGERKNELLKKPEKNHPYAYDLLNFKLPDHFKQTIELQEPIDINKKKFELIESPPKLWAAIRELRKENIIAVDAKHVVNYEKTLSLLQLSTDSTDYLFDFSKMRGLELLMTDVFVNPHILKVFYDAKIGIKFLQENSCLFTINVYCVRSAVKELGYQTFSLYGLINKYVPFIKPKTTECTLRPLHGDLMANLRKETHYLLHLYYRTRNEAIEKGVFDNIVAVGSRFCCYSFLPDKEIQLCNVYKDFDKFNEGQRFAAEKLSRWRDYLAKRSNTKIQAILKFSTLRQLSLSLPNTAESLFRIADTPIVRTHFRHLLRILNKGRNKLLAIPADPTKYEVKAITPITNKNWTYRKGGGPPNQDLKRGNEGFAESGVKRFKRANLPNRNQYGGNKPSQSAFVNDGSFGGGFQANRMDYSQNFQHNTFDYPNTSVWQNMQNHNFNSNYETGFGYY</sequence>
<dbReference type="SMART" id="SM00454">
    <property type="entry name" value="SAM"/>
    <property type="match status" value="1"/>
</dbReference>
<evidence type="ECO:0000256" key="3">
    <source>
        <dbReference type="SAM" id="MobiDB-lite"/>
    </source>
</evidence>
<dbReference type="InterPro" id="IPR045092">
    <property type="entry name" value="Rrp6-like"/>
</dbReference>
<dbReference type="PROSITE" id="PS50967">
    <property type="entry name" value="HRDC"/>
    <property type="match status" value="1"/>
</dbReference>
<dbReference type="Pfam" id="PF00536">
    <property type="entry name" value="SAM_1"/>
    <property type="match status" value="1"/>
</dbReference>
<dbReference type="PANTHER" id="PTHR12124:SF47">
    <property type="entry name" value="EXOSOME COMPONENT 10"/>
    <property type="match status" value="1"/>
</dbReference>
<proteinExistence type="predicted"/>
<evidence type="ECO:0000259" key="4">
    <source>
        <dbReference type="PROSITE" id="PS50967"/>
    </source>
</evidence>
<dbReference type="GO" id="GO:0071044">
    <property type="term" value="P:histone mRNA catabolic process"/>
    <property type="evidence" value="ECO:0007669"/>
    <property type="project" value="TreeGrafter"/>
</dbReference>
<dbReference type="InterPro" id="IPR001660">
    <property type="entry name" value="SAM"/>
</dbReference>
<dbReference type="InterPro" id="IPR010997">
    <property type="entry name" value="HRDC-like_sf"/>
</dbReference>
<dbReference type="InterPro" id="IPR013761">
    <property type="entry name" value="SAM/pointed_sf"/>
</dbReference>
<dbReference type="SUPFAM" id="SSF47769">
    <property type="entry name" value="SAM/Pointed domain"/>
    <property type="match status" value="1"/>
</dbReference>
<dbReference type="GO" id="GO:0003727">
    <property type="term" value="F:single-stranded RNA binding"/>
    <property type="evidence" value="ECO:0007669"/>
    <property type="project" value="TreeGrafter"/>
</dbReference>